<evidence type="ECO:0000259" key="8">
    <source>
        <dbReference type="Pfam" id="PF20684"/>
    </source>
</evidence>
<comment type="subcellular location">
    <subcellularLocation>
        <location evidence="1">Membrane</location>
        <topology evidence="1">Multi-pass membrane protein</topology>
    </subcellularLocation>
</comment>
<evidence type="ECO:0000256" key="7">
    <source>
        <dbReference type="SAM" id="Phobius"/>
    </source>
</evidence>
<feature type="region of interest" description="Disordered" evidence="6">
    <location>
        <begin position="372"/>
        <end position="391"/>
    </location>
</feature>
<keyword evidence="4 7" id="KW-0472">Membrane</keyword>
<name>A0AAD4I1K9_9PEZI</name>
<gene>
    <name evidence="9" type="ORF">NEMBOFW57_001298</name>
</gene>
<feature type="transmembrane region" description="Helical" evidence="7">
    <location>
        <begin position="173"/>
        <end position="197"/>
    </location>
</feature>
<dbReference type="PANTHER" id="PTHR33048">
    <property type="entry name" value="PTH11-LIKE INTEGRAL MEMBRANE PROTEIN (AFU_ORTHOLOGUE AFUA_5G11245)"/>
    <property type="match status" value="1"/>
</dbReference>
<keyword evidence="3 7" id="KW-1133">Transmembrane helix</keyword>
<comment type="caution">
    <text evidence="9">The sequence shown here is derived from an EMBL/GenBank/DDBJ whole genome shotgun (WGS) entry which is preliminary data.</text>
</comment>
<evidence type="ECO:0000256" key="4">
    <source>
        <dbReference type="ARBA" id="ARBA00023136"/>
    </source>
</evidence>
<dbReference type="InterPro" id="IPR049326">
    <property type="entry name" value="Rhodopsin_dom_fungi"/>
</dbReference>
<feature type="domain" description="Rhodopsin" evidence="8">
    <location>
        <begin position="37"/>
        <end position="271"/>
    </location>
</feature>
<dbReference type="GO" id="GO:0016020">
    <property type="term" value="C:membrane"/>
    <property type="evidence" value="ECO:0007669"/>
    <property type="project" value="UniProtKB-SubCell"/>
</dbReference>
<evidence type="ECO:0000256" key="5">
    <source>
        <dbReference type="ARBA" id="ARBA00038359"/>
    </source>
</evidence>
<dbReference type="PANTHER" id="PTHR33048:SF47">
    <property type="entry name" value="INTEGRAL MEMBRANE PROTEIN-RELATED"/>
    <property type="match status" value="1"/>
</dbReference>
<protein>
    <recommendedName>
        <fullName evidence="8">Rhodopsin domain-containing protein</fullName>
    </recommendedName>
</protein>
<dbReference type="AlphaFoldDB" id="A0AAD4I1K9"/>
<comment type="similarity">
    <text evidence="5">Belongs to the SAT4 family.</text>
</comment>
<reference evidence="9" key="1">
    <citation type="submission" date="2023-02" db="EMBL/GenBank/DDBJ databases">
        <authorList>
            <person name="Palmer J.M."/>
        </authorList>
    </citation>
    <scope>NUCLEOTIDE SEQUENCE</scope>
    <source>
        <strain evidence="9">FW57</strain>
    </source>
</reference>
<feature type="transmembrane region" description="Helical" evidence="7">
    <location>
        <begin position="53"/>
        <end position="77"/>
    </location>
</feature>
<evidence type="ECO:0000256" key="6">
    <source>
        <dbReference type="SAM" id="MobiDB-lite"/>
    </source>
</evidence>
<feature type="transmembrane region" description="Helical" evidence="7">
    <location>
        <begin position="131"/>
        <end position="153"/>
    </location>
</feature>
<evidence type="ECO:0000313" key="10">
    <source>
        <dbReference type="Proteomes" id="UP001197093"/>
    </source>
</evidence>
<dbReference type="Pfam" id="PF20684">
    <property type="entry name" value="Fung_rhodopsin"/>
    <property type="match status" value="1"/>
</dbReference>
<accession>A0AAD4I1K9</accession>
<keyword evidence="10" id="KW-1185">Reference proteome</keyword>
<feature type="transmembrane region" description="Helical" evidence="7">
    <location>
        <begin position="209"/>
        <end position="227"/>
    </location>
</feature>
<feature type="transmembrane region" description="Helical" evidence="7">
    <location>
        <begin position="97"/>
        <end position="119"/>
    </location>
</feature>
<dbReference type="InterPro" id="IPR052337">
    <property type="entry name" value="SAT4-like"/>
</dbReference>
<feature type="region of interest" description="Disordered" evidence="6">
    <location>
        <begin position="308"/>
        <end position="339"/>
    </location>
</feature>
<dbReference type="EMBL" id="JAHCVI010000001">
    <property type="protein sequence ID" value="KAG7291286.1"/>
    <property type="molecule type" value="Genomic_DNA"/>
</dbReference>
<dbReference type="Proteomes" id="UP001197093">
    <property type="component" value="Unassembled WGS sequence"/>
</dbReference>
<evidence type="ECO:0000256" key="1">
    <source>
        <dbReference type="ARBA" id="ARBA00004141"/>
    </source>
</evidence>
<feature type="transmembrane region" description="Helical" evidence="7">
    <location>
        <begin position="20"/>
        <end position="41"/>
    </location>
</feature>
<evidence type="ECO:0000256" key="3">
    <source>
        <dbReference type="ARBA" id="ARBA00022989"/>
    </source>
</evidence>
<sequence>MAVPAAALPPNAYEDQRPTVIGSVVFCLLWSTGMVGLRLWTRGVVIKQLGVDDYMCLAGLLVTYGVGVAITHMTTYGLGRHVYVMNPAHFSLYMRDFYVSIVLYCAALFFIKMAFLFQYYRVLAVQKMKNVYIASIIIVGGWALSQLFVGIFTCSPVSGFWDMNPDAKCIDNIPQWYINAAGNIITDVVVFALPLPAIWSLQLAKPSKIMLLGIFSLGFFTVIISIVRIRYLKLFEDFTWENVASSLWSIGELTSALTCACLPTLRPLMSRYFPAFGSQVGRSTKGYAKSGSGLSGLRNAAGPSALESGLGASAGRSRARGSRSMDGDDSITGSEVELAHTKSGNPFEVHVVREVKMGVEDGAAARTDLGVTGYISPANPERVRSKGSRGF</sequence>
<evidence type="ECO:0000313" key="9">
    <source>
        <dbReference type="EMBL" id="KAG7291286.1"/>
    </source>
</evidence>
<evidence type="ECO:0000256" key="2">
    <source>
        <dbReference type="ARBA" id="ARBA00022692"/>
    </source>
</evidence>
<keyword evidence="2 7" id="KW-0812">Transmembrane</keyword>
<proteinExistence type="inferred from homology"/>
<organism evidence="9 10">
    <name type="scientific">Staphylotrichum longicolle</name>
    <dbReference type="NCBI Taxonomy" id="669026"/>
    <lineage>
        <taxon>Eukaryota</taxon>
        <taxon>Fungi</taxon>
        <taxon>Dikarya</taxon>
        <taxon>Ascomycota</taxon>
        <taxon>Pezizomycotina</taxon>
        <taxon>Sordariomycetes</taxon>
        <taxon>Sordariomycetidae</taxon>
        <taxon>Sordariales</taxon>
        <taxon>Chaetomiaceae</taxon>
        <taxon>Staphylotrichum</taxon>
    </lineage>
</organism>